<evidence type="ECO:0000313" key="1">
    <source>
        <dbReference type="EMBL" id="CUT16927.1"/>
    </source>
</evidence>
<dbReference type="EMBL" id="LN906597">
    <property type="protein sequence ID" value="CUT16927.1"/>
    <property type="molecule type" value="Genomic_DNA"/>
</dbReference>
<dbReference type="RefSeq" id="WP_092342465.1">
    <property type="nucleotide sequence ID" value="NZ_LN906597.1"/>
</dbReference>
<dbReference type="AlphaFoldDB" id="A0A0S4M1N8"/>
<dbReference type="OrthoDB" id="9869310at2"/>
<dbReference type="Proteomes" id="UP000198651">
    <property type="component" value="Chromosome I"/>
</dbReference>
<proteinExistence type="predicted"/>
<evidence type="ECO:0000313" key="2">
    <source>
        <dbReference type="Proteomes" id="UP000198651"/>
    </source>
</evidence>
<gene>
    <name evidence="1" type="ORF">Ark11_0067</name>
</gene>
<accession>A0A0S4M1N8</accession>
<reference evidence="2" key="1">
    <citation type="submission" date="2015-11" db="EMBL/GenBank/DDBJ databases">
        <authorList>
            <person name="Seth-Smith H.M.B."/>
        </authorList>
    </citation>
    <scope>NUCLEOTIDE SEQUENCE [LARGE SCALE GENOMIC DNA]</scope>
    <source>
        <strain evidence="2">2013Ark11</strain>
    </source>
</reference>
<organism evidence="1 2">
    <name type="scientific">Candidatus Ichthyocystis hellenicum</name>
    <dbReference type="NCBI Taxonomy" id="1561003"/>
    <lineage>
        <taxon>Bacteria</taxon>
        <taxon>Pseudomonadati</taxon>
        <taxon>Pseudomonadota</taxon>
        <taxon>Betaproteobacteria</taxon>
        <taxon>Burkholderiales</taxon>
        <taxon>Candidatus Ichthyocystis</taxon>
    </lineage>
</organism>
<sequence length="709" mass="81129">MSHSNIYLGLGNQIFNAQLLNEELQIDNQQNCDQNYANQDIISEDVSALKNIDETYLWGNVTYDDECSHDKETGPCQLEQQKQQEPCAGTLENSARIKDLSEIFNDDNGGSAEFISTEKYTDFDTDQTNNHPWENMLCESYELQEQGVAIKQHKQDQQKINCDICIIKNKAKPDSSPQEDKLNYNKISNTISVVNFPEIQYDEITSEDSSTNSEVTFHTYYGAKIDSNTAEKINFFRKKLLTELQESIKEATYRLKNHFSKNCTKSSPTKNMLSMVDLGSDEVFLDHLSNFSNNYSNNIKETLGKAKIFDGKSERSMLPEEKYLIFCCFRRENAINTKKEIKRKMASGFPELSEHANESTSSTISSKKRSHEKYLCTNVPSNTTETDSNLQPSVPKEDYIFSNEMLSTSCINAVINITDNIEKYEIDYSIISSSTNVLTEEEMVTVVGKCISASLESYLDDINVSINTNALCKIDKADSFLIKMLSTYKKSKLIKQNGIWGKIFTPQVYDQLEAILCSSLEKYDIFTNNDVCNKIIKLYVEILTKNPKIIVEELVDVVKQNIHTVRKLFFTELCDDFFISRISAHKVKIAKDKIGEMVLSDKNLNYLFEVMLDEVTLESCCGEDNIEAAINKFSKDFFYLLEIICSQYTGRIYLILRDSPVIAGNNLVWLDSKQCMDTSKKFIANIINLRWLKIKELCKKQLLKTQLSQ</sequence>
<protein>
    <submittedName>
        <fullName evidence="1">Uncharacterized protein</fullName>
    </submittedName>
</protein>
<keyword evidence="2" id="KW-1185">Reference proteome</keyword>
<name>A0A0S4M1N8_9BURK</name>